<keyword evidence="4 5" id="KW-0472">Membrane</keyword>
<comment type="caution">
    <text evidence="6">The sequence shown here is derived from an EMBL/GenBank/DDBJ whole genome shotgun (WGS) entry which is preliminary data.</text>
</comment>
<keyword evidence="3 5" id="KW-1133">Transmembrane helix</keyword>
<proteinExistence type="inferred from homology"/>
<evidence type="ECO:0000256" key="3">
    <source>
        <dbReference type="ARBA" id="ARBA00022989"/>
    </source>
</evidence>
<sequence>MEEVFLWGLLLFFGALSGFAAGLFGIGGGIILVPFFWWFFSSLGVSEDIAVRLSVGTSLAVITSVALFTSGFHFLRGRLNWKELAGTFVWIALGVSCGTIASTYLPTSLLKKGFAFILLATGLKLLKGRAEVKLQLKEKVLIPLSVYLSAFLSSMLGIGGGIVINSLLFTFSRRPAEKVVALASAVSFFNAFLGGCFYAAIPTQEVLDWQVGLVYLPAVFLAALGAVPGIKLGVHILHRVNAHFLRKAFALLLLLVSIKLVI</sequence>
<evidence type="ECO:0000256" key="1">
    <source>
        <dbReference type="ARBA" id="ARBA00004141"/>
    </source>
</evidence>
<dbReference type="InterPro" id="IPR002781">
    <property type="entry name" value="TM_pro_TauE-like"/>
</dbReference>
<evidence type="ECO:0000256" key="4">
    <source>
        <dbReference type="ARBA" id="ARBA00023136"/>
    </source>
</evidence>
<dbReference type="Proteomes" id="UP000295777">
    <property type="component" value="Unassembled WGS sequence"/>
</dbReference>
<reference evidence="6 7" key="1">
    <citation type="submission" date="2019-03" db="EMBL/GenBank/DDBJ databases">
        <title>Genomic Encyclopedia of Archaeal and Bacterial Type Strains, Phase II (KMG-II): from individual species to whole genera.</title>
        <authorList>
            <person name="Goeker M."/>
        </authorList>
    </citation>
    <scope>NUCLEOTIDE SEQUENCE [LARGE SCALE GENOMIC DNA]</scope>
    <source>
        <strain evidence="6 7">DSM 24425</strain>
    </source>
</reference>
<feature type="transmembrane region" description="Helical" evidence="5">
    <location>
        <begin position="213"/>
        <end position="232"/>
    </location>
</feature>
<accession>A0A4V2PDC1</accession>
<evidence type="ECO:0000313" key="7">
    <source>
        <dbReference type="Proteomes" id="UP000295777"/>
    </source>
</evidence>
<keyword evidence="7" id="KW-1185">Reference proteome</keyword>
<gene>
    <name evidence="6" type="ORF">CLV27_0979</name>
</gene>
<feature type="transmembrane region" description="Helical" evidence="5">
    <location>
        <begin position="51"/>
        <end position="72"/>
    </location>
</feature>
<evidence type="ECO:0000313" key="6">
    <source>
        <dbReference type="EMBL" id="TCK04546.1"/>
    </source>
</evidence>
<keyword evidence="2 5" id="KW-0812">Transmembrane</keyword>
<evidence type="ECO:0000256" key="5">
    <source>
        <dbReference type="RuleBase" id="RU363041"/>
    </source>
</evidence>
<dbReference type="AlphaFoldDB" id="A0A4V2PDC1"/>
<protein>
    <recommendedName>
        <fullName evidence="5">Probable membrane transporter protein</fullName>
    </recommendedName>
</protein>
<keyword evidence="5" id="KW-1003">Cell membrane</keyword>
<dbReference type="Pfam" id="PF01925">
    <property type="entry name" value="TauE"/>
    <property type="match status" value="1"/>
</dbReference>
<dbReference type="GO" id="GO:0005886">
    <property type="term" value="C:plasma membrane"/>
    <property type="evidence" value="ECO:0007669"/>
    <property type="project" value="UniProtKB-SubCell"/>
</dbReference>
<feature type="transmembrane region" description="Helical" evidence="5">
    <location>
        <begin position="84"/>
        <end position="102"/>
    </location>
</feature>
<feature type="transmembrane region" description="Helical" evidence="5">
    <location>
        <begin position="6"/>
        <end position="39"/>
    </location>
</feature>
<feature type="transmembrane region" description="Helical" evidence="5">
    <location>
        <begin position="180"/>
        <end position="201"/>
    </location>
</feature>
<name>A0A4V2PDC1_9BACT</name>
<comment type="similarity">
    <text evidence="5">Belongs to the 4-toluene sulfonate uptake permease (TSUP) (TC 2.A.102) family.</text>
</comment>
<evidence type="ECO:0000256" key="2">
    <source>
        <dbReference type="ARBA" id="ARBA00022692"/>
    </source>
</evidence>
<dbReference type="PANTHER" id="PTHR43483">
    <property type="entry name" value="MEMBRANE TRANSPORTER PROTEIN HI_0806-RELATED"/>
    <property type="match status" value="1"/>
</dbReference>
<dbReference type="RefSeq" id="WP_243644879.1">
    <property type="nucleotide sequence ID" value="NZ_SMFV01000003.1"/>
</dbReference>
<comment type="subcellular location">
    <subcellularLocation>
        <location evidence="5">Cell membrane</location>
        <topology evidence="5">Multi-pass membrane protein</topology>
    </subcellularLocation>
    <subcellularLocation>
        <location evidence="1">Membrane</location>
        <topology evidence="1">Multi-pass membrane protein</topology>
    </subcellularLocation>
</comment>
<dbReference type="EMBL" id="SMFV01000003">
    <property type="protein sequence ID" value="TCK04546.1"/>
    <property type="molecule type" value="Genomic_DNA"/>
</dbReference>
<feature type="transmembrane region" description="Helical" evidence="5">
    <location>
        <begin position="146"/>
        <end position="168"/>
    </location>
</feature>
<organism evidence="6 7">
    <name type="scientific">Phorcysia thermohydrogeniphila</name>
    <dbReference type="NCBI Taxonomy" id="936138"/>
    <lineage>
        <taxon>Bacteria</taxon>
        <taxon>Pseudomonadati</taxon>
        <taxon>Aquificota</taxon>
        <taxon>Aquificia</taxon>
        <taxon>Desulfurobacteriales</taxon>
        <taxon>Desulfurobacteriaceae</taxon>
        <taxon>Phorcysia</taxon>
    </lineage>
</organism>
<dbReference type="PANTHER" id="PTHR43483:SF3">
    <property type="entry name" value="MEMBRANE TRANSPORTER PROTEIN HI_0806-RELATED"/>
    <property type="match status" value="1"/>
</dbReference>